<evidence type="ECO:0000313" key="2">
    <source>
        <dbReference type="EMBL" id="QIF95795.1"/>
    </source>
</evidence>
<sequence length="430" mass="48185">MSFQEHQITFDSRHHQLTNINVWTPDSQWLVYDVRPNGGSFTGLTIEKIHAKTKQQQIIYTATQGAYVGVATVCPTEPVRYAFIHGPENPDDEWHYDFHHRRGVIVDESAQNRAFNIDACSLTSPYQAGALRGGTHVHVFSPDGLRLSFTYNDHIMHELGSEYDQRNVAVAVPLKAVNVAKKHPREYDGEYFCTVISQTVAHPQKGSDEINKAYEECWVGTQGYTKADGSQQRWAIAFIGDTVSEQGDKVSDIFLVDLPDDNHAFSIEGDKPLAGTDTTMPAVAKGIHQTRLTNTTNRKYAGVLNQPRHWLRSSPKGDAIAFLMKDDSGVVQLYTVSPSTKEIKQVTSQNWDIQSAFTWNSNGQYITFICDNSVMLCNAKTGELTRLTEKTAQAPSSDAVVFSPNDQYIAFMRDVDGYRQIFTVETGIQY</sequence>
<keyword evidence="3" id="KW-1185">Reference proteome</keyword>
<reference evidence="2 3" key="1">
    <citation type="submission" date="2020-01" db="EMBL/GenBank/DDBJ databases">
        <title>The genomic epidemiology of tigecycline resistance gene tet(X) variants in a swine farm in China.</title>
        <authorList>
            <person name="Peng K."/>
            <person name="Li R."/>
        </authorList>
    </citation>
    <scope>NUCLEOTIDE SEQUENCE [LARGE SCALE GENOMIC DNA]</scope>
    <source>
        <strain evidence="2 3">ZN3</strain>
    </source>
</reference>
<dbReference type="Gene3D" id="2.120.10.30">
    <property type="entry name" value="TolB, C-terminal domain"/>
    <property type="match status" value="1"/>
</dbReference>
<dbReference type="AlphaFoldDB" id="A0A6G6SMM7"/>
<dbReference type="Proteomes" id="UP000503287">
    <property type="component" value="Chromosome"/>
</dbReference>
<proteinExistence type="predicted"/>
<dbReference type="SUPFAM" id="SSF82171">
    <property type="entry name" value="DPP6 N-terminal domain-like"/>
    <property type="match status" value="1"/>
</dbReference>
<dbReference type="GO" id="GO:0006508">
    <property type="term" value="P:proteolysis"/>
    <property type="evidence" value="ECO:0007669"/>
    <property type="project" value="InterPro"/>
</dbReference>
<dbReference type="InterPro" id="IPR011042">
    <property type="entry name" value="6-blade_b-propeller_TolB-like"/>
</dbReference>
<name>A0A6G6SMM7_PROVU</name>
<dbReference type="InterPro" id="IPR022223">
    <property type="entry name" value="DUF3748"/>
</dbReference>
<dbReference type="Pfam" id="PF00930">
    <property type="entry name" value="DPPIV_N"/>
    <property type="match status" value="1"/>
</dbReference>
<evidence type="ECO:0000259" key="1">
    <source>
        <dbReference type="Pfam" id="PF00930"/>
    </source>
</evidence>
<dbReference type="Pfam" id="PF12566">
    <property type="entry name" value="DUF3748"/>
    <property type="match status" value="1"/>
</dbReference>
<accession>A0A6G6SMM7</accession>
<gene>
    <name evidence="2" type="ORF">GTH24_18695</name>
</gene>
<protein>
    <submittedName>
        <fullName evidence="2">DUF3748 domain-containing protein</fullName>
    </submittedName>
</protein>
<dbReference type="RefSeq" id="WP_164526830.1">
    <property type="nucleotide sequence ID" value="NZ_CP047344.1"/>
</dbReference>
<feature type="domain" description="Dipeptidylpeptidase IV N-terminal" evidence="1">
    <location>
        <begin position="288"/>
        <end position="409"/>
    </location>
</feature>
<organism evidence="2 3">
    <name type="scientific">Proteus vulgaris</name>
    <dbReference type="NCBI Taxonomy" id="585"/>
    <lineage>
        <taxon>Bacteria</taxon>
        <taxon>Pseudomonadati</taxon>
        <taxon>Pseudomonadota</taxon>
        <taxon>Gammaproteobacteria</taxon>
        <taxon>Enterobacterales</taxon>
        <taxon>Morganellaceae</taxon>
        <taxon>Proteus</taxon>
    </lineage>
</organism>
<dbReference type="InterPro" id="IPR002469">
    <property type="entry name" value="Peptidase_S9B_N"/>
</dbReference>
<evidence type="ECO:0000313" key="3">
    <source>
        <dbReference type="Proteomes" id="UP000503287"/>
    </source>
</evidence>
<dbReference type="EMBL" id="CP047344">
    <property type="protein sequence ID" value="QIF95795.1"/>
    <property type="molecule type" value="Genomic_DNA"/>
</dbReference>